<proteinExistence type="predicted"/>
<name>A0A8S5NWX8_9CAUD</name>
<sequence length="32" mass="3839">MGGGVYDPHHMYSNYQSDSKFQSYLYIYIRCD</sequence>
<accession>A0A8S5NWX8</accession>
<protein>
    <submittedName>
        <fullName evidence="1">Uncharacterized protein</fullName>
    </submittedName>
</protein>
<reference evidence="1" key="1">
    <citation type="journal article" date="2021" name="Proc. Natl. Acad. Sci. U.S.A.">
        <title>A Catalog of Tens of Thousands of Viruses from Human Metagenomes Reveals Hidden Associations with Chronic Diseases.</title>
        <authorList>
            <person name="Tisza M.J."/>
            <person name="Buck C.B."/>
        </authorList>
    </citation>
    <scope>NUCLEOTIDE SEQUENCE</scope>
    <source>
        <strain evidence="1">CtPT18</strain>
    </source>
</reference>
<evidence type="ECO:0000313" key="1">
    <source>
        <dbReference type="EMBL" id="DAD98722.1"/>
    </source>
</evidence>
<organism evidence="1">
    <name type="scientific">Myoviridae sp. ctPT18</name>
    <dbReference type="NCBI Taxonomy" id="2825098"/>
    <lineage>
        <taxon>Viruses</taxon>
        <taxon>Duplodnaviria</taxon>
        <taxon>Heunggongvirae</taxon>
        <taxon>Uroviricota</taxon>
        <taxon>Caudoviricetes</taxon>
    </lineage>
</organism>
<dbReference type="EMBL" id="BK015266">
    <property type="protein sequence ID" value="DAD98722.1"/>
    <property type="molecule type" value="Genomic_DNA"/>
</dbReference>